<dbReference type="AlphaFoldDB" id="A0A9W5AYY2"/>
<protein>
    <recommendedName>
        <fullName evidence="3">Phage major capsid protein E</fullName>
    </recommendedName>
</protein>
<dbReference type="RefSeq" id="WP_080822735.1">
    <property type="nucleotide sequence ID" value="NZ_LT009718.1"/>
</dbReference>
<evidence type="ECO:0000313" key="2">
    <source>
        <dbReference type="Proteomes" id="UP000191933"/>
    </source>
</evidence>
<gene>
    <name evidence="1" type="ORF">AGR2A_Cc120066</name>
</gene>
<dbReference type="Proteomes" id="UP000191933">
    <property type="component" value="Unassembled WGS sequence"/>
</dbReference>
<reference evidence="1 2" key="1">
    <citation type="submission" date="2016-01" db="EMBL/GenBank/DDBJ databases">
        <authorList>
            <person name="Regsiter A."/>
            <person name="william w."/>
        </authorList>
    </citation>
    <scope>NUCLEOTIDE SEQUENCE [LARGE SCALE GENOMIC DNA]</scope>
    <source>
        <strain evidence="1 2">CFBP 5494</strain>
    </source>
</reference>
<accession>A0A9W5AYY2</accession>
<dbReference type="EMBL" id="FBVY01000004">
    <property type="protein sequence ID" value="CUW87485.1"/>
    <property type="molecule type" value="Genomic_DNA"/>
</dbReference>
<organism evidence="1 2">
    <name type="scientific">Agrobacterium genomosp. 2 str. CFBP 5494</name>
    <dbReference type="NCBI Taxonomy" id="1183436"/>
    <lineage>
        <taxon>Bacteria</taxon>
        <taxon>Pseudomonadati</taxon>
        <taxon>Pseudomonadota</taxon>
        <taxon>Alphaproteobacteria</taxon>
        <taxon>Hyphomicrobiales</taxon>
        <taxon>Rhizobiaceae</taxon>
        <taxon>Rhizobium/Agrobacterium group</taxon>
        <taxon>Agrobacterium</taxon>
        <taxon>Agrobacterium tumefaciens complex</taxon>
    </lineage>
</organism>
<keyword evidence="2" id="KW-1185">Reference proteome</keyword>
<evidence type="ECO:0000313" key="1">
    <source>
        <dbReference type="EMBL" id="CUW87485.1"/>
    </source>
</evidence>
<dbReference type="Pfam" id="PF03864">
    <property type="entry name" value="Phage_cap_E"/>
    <property type="match status" value="1"/>
</dbReference>
<comment type="caution">
    <text evidence="1">The sequence shown here is derived from an EMBL/GenBank/DDBJ whole genome shotgun (WGS) entry which is preliminary data.</text>
</comment>
<name>A0A9W5AYY2_9HYPH</name>
<sequence>MSFANIIRGDAFSFTTLTSAINLIVPEPESLDTLFTFNERGIPTLTALVEYKDGKLGLVPTSERGTVGQAISSNKRRARPIYVPHYQEYDAIMATEVQGVRQFGSETEFETIESKRNEKLNDMAVKLNRTLNYAKAGMIQGYLYDADGSVIYDWFEELGFARNEHSFDVTAPNVNIRDEAVKMKRKAEVKLGGYTYSKFIWLCPPEMFDLIVSHPSLKEAYDRWQDGAFLRADNRKGFMIADNVEIRSYDINATGALDNVGQPIRMFPADKSFFVPDTTSLFQVRFSPADTMEAANTVGLPYYAMSEPKPFNKGVDMTAESNFVVYNEKPDAIVEVTFD</sequence>
<evidence type="ECO:0008006" key="3">
    <source>
        <dbReference type="Google" id="ProtNLM"/>
    </source>
</evidence>
<dbReference type="InterPro" id="IPR005564">
    <property type="entry name" value="Major_capsid_GpE"/>
</dbReference>
<proteinExistence type="predicted"/>